<protein>
    <submittedName>
        <fullName evidence="1 2">Uncharacterized protein</fullName>
    </submittedName>
</protein>
<reference evidence="1" key="2">
    <citation type="submission" date="2017-06" db="EMBL/GenBank/DDBJ databases">
        <title>WGS assembly of Brachypodium distachyon.</title>
        <authorList>
            <consortium name="The International Brachypodium Initiative"/>
            <person name="Lucas S."/>
            <person name="Harmon-Smith M."/>
            <person name="Lail K."/>
            <person name="Tice H."/>
            <person name="Grimwood J."/>
            <person name="Bruce D."/>
            <person name="Barry K."/>
            <person name="Shu S."/>
            <person name="Lindquist E."/>
            <person name="Wang M."/>
            <person name="Pitluck S."/>
            <person name="Vogel J.P."/>
            <person name="Garvin D.F."/>
            <person name="Mockler T.C."/>
            <person name="Schmutz J."/>
            <person name="Rokhsar D."/>
            <person name="Bevan M.W."/>
        </authorList>
    </citation>
    <scope>NUCLEOTIDE SEQUENCE</scope>
    <source>
        <strain evidence="1">Bd21</strain>
    </source>
</reference>
<dbReference type="EnsemblPlants" id="PNT76010">
    <property type="protein sequence ID" value="PNT76010"/>
    <property type="gene ID" value="BRADI_1g42943v3"/>
</dbReference>
<reference evidence="1 2" key="1">
    <citation type="journal article" date="2010" name="Nature">
        <title>Genome sequencing and analysis of the model grass Brachypodium distachyon.</title>
        <authorList>
            <consortium name="International Brachypodium Initiative"/>
        </authorList>
    </citation>
    <scope>NUCLEOTIDE SEQUENCE [LARGE SCALE GENOMIC DNA]</scope>
    <source>
        <strain evidence="1 2">Bd21</strain>
    </source>
</reference>
<keyword evidence="3" id="KW-1185">Reference proteome</keyword>
<dbReference type="Proteomes" id="UP000008810">
    <property type="component" value="Chromosome 1"/>
</dbReference>
<evidence type="ECO:0000313" key="1">
    <source>
        <dbReference type="EMBL" id="PNT76010.1"/>
    </source>
</evidence>
<dbReference type="InParanoid" id="A0A2K2DNZ4"/>
<dbReference type="AlphaFoldDB" id="A0A2K2DNZ4"/>
<evidence type="ECO:0000313" key="2">
    <source>
        <dbReference type="EnsemblPlants" id="PNT76010"/>
    </source>
</evidence>
<evidence type="ECO:0000313" key="3">
    <source>
        <dbReference type="Proteomes" id="UP000008810"/>
    </source>
</evidence>
<feature type="non-terminal residue" evidence="1">
    <location>
        <position position="1"/>
    </location>
</feature>
<dbReference type="Gramene" id="PNT76010">
    <property type="protein sequence ID" value="PNT76010"/>
    <property type="gene ID" value="BRADI_1g42943v3"/>
</dbReference>
<sequence length="101" mass="11402">FLSPPAAVICRRGHAAGRHESKLDLDASSHINAFRRMRARRSSHSCSPRLRSRERFEKVSRGAMVGTHGYEPTHLGSRTLVKVKKTAPEIPRQDFRIRGSI</sequence>
<reference evidence="2" key="3">
    <citation type="submission" date="2018-08" db="UniProtKB">
        <authorList>
            <consortium name="EnsemblPlants"/>
        </authorList>
    </citation>
    <scope>IDENTIFICATION</scope>
    <source>
        <strain evidence="2">cv. Bd21</strain>
    </source>
</reference>
<dbReference type="EMBL" id="CM000880">
    <property type="protein sequence ID" value="PNT76010.1"/>
    <property type="molecule type" value="Genomic_DNA"/>
</dbReference>
<organism evidence="1">
    <name type="scientific">Brachypodium distachyon</name>
    <name type="common">Purple false brome</name>
    <name type="synonym">Trachynia distachya</name>
    <dbReference type="NCBI Taxonomy" id="15368"/>
    <lineage>
        <taxon>Eukaryota</taxon>
        <taxon>Viridiplantae</taxon>
        <taxon>Streptophyta</taxon>
        <taxon>Embryophyta</taxon>
        <taxon>Tracheophyta</taxon>
        <taxon>Spermatophyta</taxon>
        <taxon>Magnoliopsida</taxon>
        <taxon>Liliopsida</taxon>
        <taxon>Poales</taxon>
        <taxon>Poaceae</taxon>
        <taxon>BOP clade</taxon>
        <taxon>Pooideae</taxon>
        <taxon>Stipodae</taxon>
        <taxon>Brachypodieae</taxon>
        <taxon>Brachypodium</taxon>
    </lineage>
</organism>
<name>A0A2K2DNZ4_BRADI</name>
<gene>
    <name evidence="1" type="ORF">BRADI_1g42943v3</name>
</gene>
<accession>A0A2K2DNZ4</accession>
<proteinExistence type="predicted"/>